<dbReference type="InterPro" id="IPR013210">
    <property type="entry name" value="LRR_N_plant-typ"/>
</dbReference>
<keyword evidence="4" id="KW-0732">Signal</keyword>
<evidence type="ECO:0000256" key="5">
    <source>
        <dbReference type="ARBA" id="ARBA00022737"/>
    </source>
</evidence>
<reference evidence="8" key="2">
    <citation type="submission" date="2022-03" db="EMBL/GenBank/DDBJ databases">
        <title>Draft title - Genomic analysis of global carrot germplasm unveils the trajectory of domestication and the origin of high carotenoid orange carrot.</title>
        <authorList>
            <person name="Iorizzo M."/>
            <person name="Ellison S."/>
            <person name="Senalik D."/>
            <person name="Macko-Podgorni A."/>
            <person name="Grzebelus D."/>
            <person name="Bostan H."/>
            <person name="Rolling W."/>
            <person name="Curaba J."/>
            <person name="Simon P."/>
        </authorList>
    </citation>
    <scope>NUCLEOTIDE SEQUENCE</scope>
    <source>
        <tissue evidence="8">Leaf</tissue>
    </source>
</reference>
<dbReference type="Gene3D" id="1.10.510.10">
    <property type="entry name" value="Transferase(Phosphotransferase) domain 1"/>
    <property type="match status" value="1"/>
</dbReference>
<dbReference type="Proteomes" id="UP000077755">
    <property type="component" value="Chromosome 3"/>
</dbReference>
<dbReference type="Pfam" id="PF07714">
    <property type="entry name" value="PK_Tyr_Ser-Thr"/>
    <property type="match status" value="1"/>
</dbReference>
<dbReference type="Gramene" id="KZN03950">
    <property type="protein sequence ID" value="KZN03950"/>
    <property type="gene ID" value="DCAR_012706"/>
</dbReference>
<dbReference type="InterPro" id="IPR001611">
    <property type="entry name" value="Leu-rich_rpt"/>
</dbReference>
<dbReference type="InterPro" id="IPR000719">
    <property type="entry name" value="Prot_kinase_dom"/>
</dbReference>
<name>A0A166CIT1_DAUCS</name>
<dbReference type="Gene3D" id="3.30.200.20">
    <property type="entry name" value="Phosphorylase Kinase, domain 1"/>
    <property type="match status" value="1"/>
</dbReference>
<dbReference type="SUPFAM" id="SSF56112">
    <property type="entry name" value="Protein kinase-like (PK-like)"/>
    <property type="match status" value="1"/>
</dbReference>
<dbReference type="OrthoDB" id="2151624at2759"/>
<dbReference type="PANTHER" id="PTHR48006:SF88">
    <property type="entry name" value="LRR RECEPTOR-LIKE KINASE FAMILY PROTEIN"/>
    <property type="match status" value="1"/>
</dbReference>
<dbReference type="InterPro" id="IPR051824">
    <property type="entry name" value="LRR_Rcpt-Like_S/T_Kinase"/>
</dbReference>
<proteinExistence type="predicted"/>
<dbReference type="KEGG" id="dcr:108214595"/>
<accession>A0A166CIT1</accession>
<dbReference type="InterPro" id="IPR032675">
    <property type="entry name" value="LRR_dom_sf"/>
</dbReference>
<dbReference type="Pfam" id="PF00560">
    <property type="entry name" value="LRR_1"/>
    <property type="match status" value="1"/>
</dbReference>
<keyword evidence="5" id="KW-0677">Repeat</keyword>
<dbReference type="FunFam" id="1.10.510.10:FF:000095">
    <property type="entry name" value="protein STRUBBELIG-RECEPTOR FAMILY 8"/>
    <property type="match status" value="1"/>
</dbReference>
<dbReference type="GO" id="GO:0005524">
    <property type="term" value="F:ATP binding"/>
    <property type="evidence" value="ECO:0007669"/>
    <property type="project" value="InterPro"/>
</dbReference>
<dbReference type="CDD" id="cd14066">
    <property type="entry name" value="STKc_IRAK"/>
    <property type="match status" value="1"/>
</dbReference>
<dbReference type="SUPFAM" id="SSF52058">
    <property type="entry name" value="L domain-like"/>
    <property type="match status" value="1"/>
</dbReference>
<protein>
    <submittedName>
        <fullName evidence="8">Uncharacterized protein</fullName>
    </submittedName>
</protein>
<keyword evidence="2" id="KW-0433">Leucine-rich repeat</keyword>
<sequence>MELTSRAHVVRIGIFTWGFLIMNFSYGAQSDINCLRSIKDSLKDPLNSLYNWNFNNNTNGFICKFNGIECWHENDDSVLNIKLSDMGLKGQFPRGVGDCKAVTGVDLSSNGLNGTIPTDISKLLPYVTKLDLSANSLSGTIPVNLANCSYLNVLKLDKNQLSGQLPLELGLLDRINTFSVTNNHLSGQVPQFKAGVVSADSYSGNPGLCGKPLPDCKGSSKKNNSAVIAAAAVGGVIVAALLVGVSLLFFCRRVVRKRDDDPDGNKWAKSLKGAKKIQLSMFEKSISKMRLSDLMKATNNFNKDNIISTGRTGTVYKAVLEDGSSLMVKRLQDTQHSEKEFESEMATLGKVKHRNLVPLLGFCVAKKERLLIYKYMQNGTLHDKLHFVGDGEKILEWPLRLKIGIQAAKGFAWLHHSCNPRIIHRNISSKCILLDVECEPKITDFGLARLMNPVDTHLSTFVNGEFGDLGYVAPEYARTLVATPKGDVYSFGVVLLELVTGERPTHIAKAPESFKGSLAEWITELSRDSKLQDAIDKPLLGKGYDSELFQFLKVACNCVISGPKERPSMFEVYQLLRAIGERYNFTSEDDIFLLSDSGGDAAFEELIVAQDTKEKH</sequence>
<dbReference type="GO" id="GO:0016020">
    <property type="term" value="C:membrane"/>
    <property type="evidence" value="ECO:0007669"/>
    <property type="project" value="UniProtKB-SubCell"/>
</dbReference>
<dbReference type="Gene3D" id="3.80.10.10">
    <property type="entry name" value="Ribonuclease Inhibitor"/>
    <property type="match status" value="1"/>
</dbReference>
<reference evidence="8" key="1">
    <citation type="journal article" date="2016" name="Nat. Genet.">
        <title>A high-quality carrot genome assembly provides new insights into carotenoid accumulation and asterid genome evolution.</title>
        <authorList>
            <person name="Iorizzo M."/>
            <person name="Ellison S."/>
            <person name="Senalik D."/>
            <person name="Zeng P."/>
            <person name="Satapoomin P."/>
            <person name="Huang J."/>
            <person name="Bowman M."/>
            <person name="Iovene M."/>
            <person name="Sanseverino W."/>
            <person name="Cavagnaro P."/>
            <person name="Yildiz M."/>
            <person name="Macko-Podgorni A."/>
            <person name="Moranska E."/>
            <person name="Grzebelus E."/>
            <person name="Grzebelus D."/>
            <person name="Ashrafi H."/>
            <person name="Zheng Z."/>
            <person name="Cheng S."/>
            <person name="Spooner D."/>
            <person name="Van Deynze A."/>
            <person name="Simon P."/>
        </authorList>
    </citation>
    <scope>NUCLEOTIDE SEQUENCE</scope>
    <source>
        <tissue evidence="8">Leaf</tissue>
    </source>
</reference>
<keyword evidence="3" id="KW-0812">Transmembrane</keyword>
<evidence type="ECO:0000313" key="9">
    <source>
        <dbReference type="Proteomes" id="UP000077755"/>
    </source>
</evidence>
<evidence type="ECO:0000256" key="2">
    <source>
        <dbReference type="ARBA" id="ARBA00022614"/>
    </source>
</evidence>
<dbReference type="FunFam" id="3.80.10.10:FF:000400">
    <property type="entry name" value="Nuclear pore complex protein NUP107"/>
    <property type="match status" value="1"/>
</dbReference>
<evidence type="ECO:0000256" key="3">
    <source>
        <dbReference type="ARBA" id="ARBA00022692"/>
    </source>
</evidence>
<dbReference type="InterPro" id="IPR011009">
    <property type="entry name" value="Kinase-like_dom_sf"/>
</dbReference>
<evidence type="ECO:0000313" key="8">
    <source>
        <dbReference type="EMBL" id="WOG95100.1"/>
    </source>
</evidence>
<evidence type="ECO:0000256" key="6">
    <source>
        <dbReference type="ARBA" id="ARBA00022989"/>
    </source>
</evidence>
<dbReference type="InterPro" id="IPR001245">
    <property type="entry name" value="Ser-Thr/Tyr_kinase_cat_dom"/>
</dbReference>
<dbReference type="AlphaFoldDB" id="A0A166CIT1"/>
<dbReference type="FunFam" id="3.30.200.20:FF:000428">
    <property type="entry name" value="Inactive LRR receptor-like serine/threonine-protein kinase BIR2"/>
    <property type="match status" value="1"/>
</dbReference>
<gene>
    <name evidence="8" type="ORF">DCAR_0314402</name>
</gene>
<evidence type="ECO:0000256" key="4">
    <source>
        <dbReference type="ARBA" id="ARBA00022729"/>
    </source>
</evidence>
<keyword evidence="6" id="KW-1133">Transmembrane helix</keyword>
<dbReference type="PANTHER" id="PTHR48006">
    <property type="entry name" value="LEUCINE-RICH REPEAT-CONTAINING PROTEIN DDB_G0281931-RELATED"/>
    <property type="match status" value="1"/>
</dbReference>
<dbReference type="PROSITE" id="PS50011">
    <property type="entry name" value="PROTEIN_KINASE_DOM"/>
    <property type="match status" value="1"/>
</dbReference>
<evidence type="ECO:0000256" key="1">
    <source>
        <dbReference type="ARBA" id="ARBA00004479"/>
    </source>
</evidence>
<comment type="subcellular location">
    <subcellularLocation>
        <location evidence="1">Membrane</location>
        <topology evidence="1">Single-pass type I membrane protein</topology>
    </subcellularLocation>
</comment>
<keyword evidence="7" id="KW-0472">Membrane</keyword>
<evidence type="ECO:0000256" key="7">
    <source>
        <dbReference type="ARBA" id="ARBA00023136"/>
    </source>
</evidence>
<organism evidence="8 9">
    <name type="scientific">Daucus carota subsp. sativus</name>
    <name type="common">Carrot</name>
    <dbReference type="NCBI Taxonomy" id="79200"/>
    <lineage>
        <taxon>Eukaryota</taxon>
        <taxon>Viridiplantae</taxon>
        <taxon>Streptophyta</taxon>
        <taxon>Embryophyta</taxon>
        <taxon>Tracheophyta</taxon>
        <taxon>Spermatophyta</taxon>
        <taxon>Magnoliopsida</taxon>
        <taxon>eudicotyledons</taxon>
        <taxon>Gunneridae</taxon>
        <taxon>Pentapetalae</taxon>
        <taxon>asterids</taxon>
        <taxon>campanulids</taxon>
        <taxon>Apiales</taxon>
        <taxon>Apiaceae</taxon>
        <taxon>Apioideae</taxon>
        <taxon>Scandiceae</taxon>
        <taxon>Daucinae</taxon>
        <taxon>Daucus</taxon>
        <taxon>Daucus sect. Daucus</taxon>
    </lineage>
</organism>
<dbReference type="OMA" id="GMFFFVR"/>
<dbReference type="GO" id="GO:0004672">
    <property type="term" value="F:protein kinase activity"/>
    <property type="evidence" value="ECO:0007669"/>
    <property type="project" value="InterPro"/>
</dbReference>
<dbReference type="Pfam" id="PF08263">
    <property type="entry name" value="LRRNT_2"/>
    <property type="match status" value="1"/>
</dbReference>
<dbReference type="EMBL" id="CP093345">
    <property type="protein sequence ID" value="WOG95100.1"/>
    <property type="molecule type" value="Genomic_DNA"/>
</dbReference>
<keyword evidence="9" id="KW-1185">Reference proteome</keyword>